<dbReference type="KEGG" id="ptaw:DW352_13440"/>
<accession>A0A345ZWX8</accession>
<dbReference type="SUPFAM" id="SSF143880">
    <property type="entry name" value="NE0471 N-terminal domain-like"/>
    <property type="match status" value="1"/>
</dbReference>
<dbReference type="InterPro" id="IPR036782">
    <property type="entry name" value="NE0471-like_N"/>
</dbReference>
<evidence type="ECO:0000313" key="2">
    <source>
        <dbReference type="Proteomes" id="UP000254889"/>
    </source>
</evidence>
<evidence type="ECO:0000313" key="1">
    <source>
        <dbReference type="EMBL" id="AXK81425.1"/>
    </source>
</evidence>
<dbReference type="InterPro" id="IPR018841">
    <property type="entry name" value="DUF2442"/>
</dbReference>
<dbReference type="AlphaFoldDB" id="A0A345ZWX8"/>
<proteinExistence type="predicted"/>
<dbReference type="Gene3D" id="3.30.2020.10">
    <property type="entry name" value="NE0471-like N-terminal domain"/>
    <property type="match status" value="1"/>
</dbReference>
<gene>
    <name evidence="1" type="ORF">DW352_13440</name>
</gene>
<dbReference type="Proteomes" id="UP000254889">
    <property type="component" value="Chromosome"/>
</dbReference>
<protein>
    <submittedName>
        <fullName evidence="1">DUF2442 domain-containing protein</fullName>
    </submittedName>
</protein>
<reference evidence="1 2" key="1">
    <citation type="submission" date="2018-07" db="EMBL/GenBank/DDBJ databases">
        <authorList>
            <person name="Quirk P.G."/>
            <person name="Krulwich T.A."/>
        </authorList>
    </citation>
    <scope>NUCLEOTIDE SEQUENCE [LARGE SCALE GENOMIC DNA]</scope>
    <source>
        <strain evidence="1 2">CC-BB4</strain>
    </source>
</reference>
<keyword evidence="2" id="KW-1185">Reference proteome</keyword>
<dbReference type="Pfam" id="PF10387">
    <property type="entry name" value="DUF2442"/>
    <property type="match status" value="1"/>
</dbReference>
<name>A0A345ZWX8_9HYPH</name>
<sequence length="89" mass="10025">MLTKITRLEKLGGFRLRLRFSDGSEGVHDFAPMVAEPGPVMEPLRDEQYFARVFLEFGAPTWPNGFDIAPEWLRREMAAAGELSQVAAE</sequence>
<dbReference type="EMBL" id="CP031417">
    <property type="protein sequence ID" value="AXK81425.1"/>
    <property type="molecule type" value="Genomic_DNA"/>
</dbReference>
<organism evidence="1 2">
    <name type="scientific">Pseudolabrys taiwanensis</name>
    <dbReference type="NCBI Taxonomy" id="331696"/>
    <lineage>
        <taxon>Bacteria</taxon>
        <taxon>Pseudomonadati</taxon>
        <taxon>Pseudomonadota</taxon>
        <taxon>Alphaproteobacteria</taxon>
        <taxon>Hyphomicrobiales</taxon>
        <taxon>Xanthobacteraceae</taxon>
        <taxon>Pseudolabrys</taxon>
    </lineage>
</organism>
<dbReference type="RefSeq" id="WP_115691804.1">
    <property type="nucleotide sequence ID" value="NZ_CP031417.1"/>
</dbReference>
<dbReference type="OrthoDB" id="9802153at2"/>